<feature type="domain" description="MCAfunc" evidence="6">
    <location>
        <begin position="25"/>
        <end position="167"/>
    </location>
</feature>
<dbReference type="FunFam" id="1.20.930.20:FF:000003">
    <property type="entry name" value="DNA mismatch repair protein MLH1"/>
    <property type="match status" value="1"/>
</dbReference>
<feature type="compositionally biased region" description="Polar residues" evidence="5">
    <location>
        <begin position="261"/>
        <end position="281"/>
    </location>
</feature>
<dbReference type="Proteomes" id="UP001279734">
    <property type="component" value="Unassembled WGS sequence"/>
</dbReference>
<feature type="region of interest" description="Disordered" evidence="5">
    <location>
        <begin position="243"/>
        <end position="281"/>
    </location>
</feature>
<keyword evidence="8" id="KW-1185">Reference proteome</keyword>
<dbReference type="NCBIfam" id="TIGR01571">
    <property type="entry name" value="A_thal_Cys_rich"/>
    <property type="match status" value="1"/>
</dbReference>
<dbReference type="InterPro" id="IPR059179">
    <property type="entry name" value="MLKL-like_MCAfunc"/>
</dbReference>
<evidence type="ECO:0000313" key="8">
    <source>
        <dbReference type="Proteomes" id="UP001279734"/>
    </source>
</evidence>
<dbReference type="PANTHER" id="PTHR46604:SF3">
    <property type="entry name" value="PROTEIN MID1-COMPLEMENTING ACTIVITY 1"/>
    <property type="match status" value="1"/>
</dbReference>
<evidence type="ECO:0000256" key="5">
    <source>
        <dbReference type="SAM" id="MobiDB-lite"/>
    </source>
</evidence>
<reference evidence="7" key="1">
    <citation type="submission" date="2023-05" db="EMBL/GenBank/DDBJ databases">
        <title>Nepenthes gracilis genome sequencing.</title>
        <authorList>
            <person name="Fukushima K."/>
        </authorList>
    </citation>
    <scope>NUCLEOTIDE SEQUENCE</scope>
    <source>
        <strain evidence="7">SING2019-196</strain>
    </source>
</reference>
<evidence type="ECO:0000259" key="6">
    <source>
        <dbReference type="Pfam" id="PF19584"/>
    </source>
</evidence>
<dbReference type="CDD" id="cd21037">
    <property type="entry name" value="MLKL_NTD"/>
    <property type="match status" value="1"/>
</dbReference>
<dbReference type="AlphaFoldDB" id="A0AAD3SQ99"/>
<dbReference type="GO" id="GO:0016020">
    <property type="term" value="C:membrane"/>
    <property type="evidence" value="ECO:0007669"/>
    <property type="project" value="UniProtKB-SubCell"/>
</dbReference>
<dbReference type="PANTHER" id="PTHR46604">
    <property type="entry name" value="PROTEIN MID1-COMPLEMENTING ACTIVITY 1"/>
    <property type="match status" value="1"/>
</dbReference>
<sequence length="416" mass="47193">MASAWNDIGELANVAQLTGLDAVKLIGLIVKAASMARMHKKNCRLFAQHLRLIGNLLEQLKISELKKYQETREPLEQLEDALRRSYILVHSCQDRSYLYLLAMGWNIVYQFRKAQNEIDRYLKLVPLITLVDNARVRERLEDIERDQREYTFDEEDRKAQVVILNPEQIENDSAVLKKTLSCSYPNCSFNEALQKENEKLRLELQLSQANLDVGQCEVIRHLINVIETAAAICQTEKCSSAKDSKKEPEYSDNEHLFNEVSPKQSNTHKGLRTASSASSGQYPISTHGSNGHEKWHSDLLSCFSVPCLCIKTCFYPCGTFARIATVVKGRYISSAEACHDLMAYSLILSCCCYTCCVRRKLRNMLNITGGLFDDFLSHLMCCCCALVQEWREVEVRGISGHEKTKTSPPASQAMES</sequence>
<dbReference type="Pfam" id="PF04749">
    <property type="entry name" value="PLAC8"/>
    <property type="match status" value="1"/>
</dbReference>
<comment type="subcellular location">
    <subcellularLocation>
        <location evidence="1">Membrane</location>
        <topology evidence="1">Single-pass membrane protein</topology>
    </subcellularLocation>
</comment>
<evidence type="ECO:0000256" key="1">
    <source>
        <dbReference type="ARBA" id="ARBA00004167"/>
    </source>
</evidence>
<feature type="compositionally biased region" description="Basic and acidic residues" evidence="5">
    <location>
        <begin position="243"/>
        <end position="257"/>
    </location>
</feature>
<dbReference type="InterPro" id="IPR006461">
    <property type="entry name" value="PLAC_motif_containing"/>
</dbReference>
<dbReference type="GO" id="GO:0005262">
    <property type="term" value="F:calcium channel activity"/>
    <property type="evidence" value="ECO:0007669"/>
    <property type="project" value="UniProtKB-ARBA"/>
</dbReference>
<evidence type="ECO:0000256" key="4">
    <source>
        <dbReference type="ARBA" id="ARBA00023136"/>
    </source>
</evidence>
<dbReference type="EMBL" id="BSYO01000014">
    <property type="protein sequence ID" value="GMH14914.1"/>
    <property type="molecule type" value="Genomic_DNA"/>
</dbReference>
<dbReference type="Pfam" id="PF19584">
    <property type="entry name" value="MCAfunc"/>
    <property type="match status" value="1"/>
</dbReference>
<comment type="caution">
    <text evidence="7">The sequence shown here is derived from an EMBL/GenBank/DDBJ whole genome shotgun (WGS) entry which is preliminary data.</text>
</comment>
<name>A0AAD3SQ99_NEPGR</name>
<keyword evidence="2" id="KW-0812">Transmembrane</keyword>
<dbReference type="Gene3D" id="1.20.930.20">
    <property type="entry name" value="Adaptor protein Cbl, N-terminal domain"/>
    <property type="match status" value="1"/>
</dbReference>
<evidence type="ECO:0000313" key="7">
    <source>
        <dbReference type="EMBL" id="GMH14914.1"/>
    </source>
</evidence>
<protein>
    <recommendedName>
        <fullName evidence="6">MCAfunc domain-containing protein</fullName>
    </recommendedName>
</protein>
<proteinExistence type="predicted"/>
<dbReference type="InterPro" id="IPR045766">
    <property type="entry name" value="MCAfunc"/>
</dbReference>
<keyword evidence="4" id="KW-0472">Membrane</keyword>
<evidence type="ECO:0000256" key="2">
    <source>
        <dbReference type="ARBA" id="ARBA00022692"/>
    </source>
</evidence>
<evidence type="ECO:0000256" key="3">
    <source>
        <dbReference type="ARBA" id="ARBA00022989"/>
    </source>
</evidence>
<accession>A0AAD3SQ99</accession>
<dbReference type="InterPro" id="IPR036537">
    <property type="entry name" value="Adaptor_Cbl_N_dom_sf"/>
</dbReference>
<gene>
    <name evidence="7" type="ORF">Nepgr_016755</name>
</gene>
<dbReference type="GO" id="GO:0007166">
    <property type="term" value="P:cell surface receptor signaling pathway"/>
    <property type="evidence" value="ECO:0007669"/>
    <property type="project" value="InterPro"/>
</dbReference>
<organism evidence="7 8">
    <name type="scientific">Nepenthes gracilis</name>
    <name type="common">Slender pitcher plant</name>
    <dbReference type="NCBI Taxonomy" id="150966"/>
    <lineage>
        <taxon>Eukaryota</taxon>
        <taxon>Viridiplantae</taxon>
        <taxon>Streptophyta</taxon>
        <taxon>Embryophyta</taxon>
        <taxon>Tracheophyta</taxon>
        <taxon>Spermatophyta</taxon>
        <taxon>Magnoliopsida</taxon>
        <taxon>eudicotyledons</taxon>
        <taxon>Gunneridae</taxon>
        <taxon>Pentapetalae</taxon>
        <taxon>Caryophyllales</taxon>
        <taxon>Nepenthaceae</taxon>
        <taxon>Nepenthes</taxon>
    </lineage>
</organism>
<keyword evidence="3" id="KW-1133">Transmembrane helix</keyword>